<dbReference type="OMA" id="AYTHYSY"/>
<feature type="site" description="Transition state stabilizer" evidence="7 10">
    <location>
        <position position="17"/>
    </location>
</feature>
<dbReference type="PANTHER" id="PTHR21272">
    <property type="entry name" value="CATABOLIC 3-DEHYDROQUINASE"/>
    <property type="match status" value="1"/>
</dbReference>
<dbReference type="Proteomes" id="UP000182680">
    <property type="component" value="Unassembled WGS sequence"/>
</dbReference>
<feature type="binding site" evidence="7 9">
    <location>
        <position position="87"/>
    </location>
    <ligand>
        <name>substrate</name>
    </ligand>
</feature>
<dbReference type="NCBIfam" id="TIGR01088">
    <property type="entry name" value="aroQ"/>
    <property type="match status" value="1"/>
</dbReference>
<dbReference type="CDD" id="cd00466">
    <property type="entry name" value="DHQase_II"/>
    <property type="match status" value="1"/>
</dbReference>
<comment type="function">
    <text evidence="7">Catalyzes a trans-dehydration via an enolate intermediate.</text>
</comment>
<dbReference type="GO" id="GO:0009073">
    <property type="term" value="P:aromatic amino acid family biosynthetic process"/>
    <property type="evidence" value="ECO:0007669"/>
    <property type="project" value="UniProtKB-KW"/>
</dbReference>
<comment type="similarity">
    <text evidence="3 7">Belongs to the type-II 3-dehydroquinase family.</text>
</comment>
<dbReference type="GO" id="GO:0003855">
    <property type="term" value="F:3-dehydroquinate dehydratase activity"/>
    <property type="evidence" value="ECO:0007669"/>
    <property type="project" value="UniProtKB-UniRule"/>
</dbReference>
<dbReference type="InterPro" id="IPR036441">
    <property type="entry name" value="DHquinase_II_sf"/>
</dbReference>
<dbReference type="InterPro" id="IPR001874">
    <property type="entry name" value="DHquinase_II"/>
</dbReference>
<feature type="binding site" evidence="7 9">
    <location>
        <position position="74"/>
    </location>
    <ligand>
        <name>substrate</name>
    </ligand>
</feature>
<comment type="caution">
    <text evidence="11">The sequence shown here is derived from an EMBL/GenBank/DDBJ whole genome shotgun (WGS) entry which is preliminary data.</text>
</comment>
<dbReference type="AlphaFoldDB" id="A0AA94HQ90"/>
<evidence type="ECO:0000256" key="6">
    <source>
        <dbReference type="ARBA" id="ARBA00023239"/>
    </source>
</evidence>
<comment type="pathway">
    <text evidence="2 7">Metabolic intermediate biosynthesis; chorismate biosynthesis; chorismate from D-erythrose 4-phosphate and phosphoenolpyruvate: step 3/7.</text>
</comment>
<reference evidence="12" key="1">
    <citation type="submission" date="2016-11" db="EMBL/GenBank/DDBJ databases">
        <authorList>
            <person name="Jaros S."/>
            <person name="Januszkiewicz K."/>
            <person name="Wedrychowicz H."/>
        </authorList>
    </citation>
    <scope>NUCLEOTIDE SEQUENCE [LARGE SCALE GENOMIC DNA]</scope>
    <source>
        <strain evidence="12">DSM 7057</strain>
    </source>
</reference>
<evidence type="ECO:0000256" key="8">
    <source>
        <dbReference type="PIRSR" id="PIRSR001399-1"/>
    </source>
</evidence>
<evidence type="ECO:0000256" key="9">
    <source>
        <dbReference type="PIRSR" id="PIRSR001399-2"/>
    </source>
</evidence>
<feature type="binding site" evidence="7 9">
    <location>
        <position position="111"/>
    </location>
    <ligand>
        <name>substrate</name>
    </ligand>
</feature>
<keyword evidence="6 7" id="KW-0456">Lyase</keyword>
<dbReference type="GO" id="GO:0008652">
    <property type="term" value="P:amino acid biosynthetic process"/>
    <property type="evidence" value="ECO:0007669"/>
    <property type="project" value="UniProtKB-KW"/>
</dbReference>
<sequence>MRILVLHGVNLNMFGRRDPAHYGSATLAQIDDALATLGKELGATVESFQTNHEGVMVERIHKAADEDVQAVVVNAGAWTHYSHAIADALAILEIPVVEVHMSNVHARENFRHHSVLSSVCTGSICGFGPSSYLLGLRAALDAAEACAAGKVRI</sequence>
<evidence type="ECO:0000256" key="4">
    <source>
        <dbReference type="ARBA" id="ARBA00011193"/>
    </source>
</evidence>
<evidence type="ECO:0000256" key="2">
    <source>
        <dbReference type="ARBA" id="ARBA00004902"/>
    </source>
</evidence>
<dbReference type="Pfam" id="PF01220">
    <property type="entry name" value="DHquinase_II"/>
    <property type="match status" value="1"/>
</dbReference>
<dbReference type="Gene3D" id="3.40.50.9100">
    <property type="entry name" value="Dehydroquinase, class II"/>
    <property type="match status" value="1"/>
</dbReference>
<organism evidence="11 12">
    <name type="scientific">Desulfovibrio desulfuricans</name>
    <dbReference type="NCBI Taxonomy" id="876"/>
    <lineage>
        <taxon>Bacteria</taxon>
        <taxon>Pseudomonadati</taxon>
        <taxon>Thermodesulfobacteriota</taxon>
        <taxon>Desulfovibrionia</taxon>
        <taxon>Desulfovibrionales</taxon>
        <taxon>Desulfovibrionaceae</taxon>
        <taxon>Desulfovibrio</taxon>
    </lineage>
</organism>
<dbReference type="SUPFAM" id="SSF52304">
    <property type="entry name" value="Type II 3-dehydroquinate dehydratase"/>
    <property type="match status" value="1"/>
</dbReference>
<dbReference type="NCBIfam" id="NF003806">
    <property type="entry name" value="PRK05395.1-3"/>
    <property type="match status" value="1"/>
</dbReference>
<evidence type="ECO:0000256" key="1">
    <source>
        <dbReference type="ARBA" id="ARBA00001864"/>
    </source>
</evidence>
<dbReference type="GO" id="GO:0009423">
    <property type="term" value="P:chorismate biosynthetic process"/>
    <property type="evidence" value="ECO:0007669"/>
    <property type="project" value="UniProtKB-UniRule"/>
</dbReference>
<feature type="active site" description="Proton acceptor" evidence="7 8">
    <location>
        <position position="22"/>
    </location>
</feature>
<keyword evidence="7" id="KW-0057">Aromatic amino acid biosynthesis</keyword>
<dbReference type="EMBL" id="FPIW01000002">
    <property type="protein sequence ID" value="SFW13665.1"/>
    <property type="molecule type" value="Genomic_DNA"/>
</dbReference>
<comment type="subunit">
    <text evidence="4 7">Homododecamer.</text>
</comment>
<dbReference type="RefSeq" id="WP_015939102.1">
    <property type="nucleotide sequence ID" value="NZ_FPIW01000002.1"/>
</dbReference>
<evidence type="ECO:0000313" key="11">
    <source>
        <dbReference type="EMBL" id="SFW13665.1"/>
    </source>
</evidence>
<accession>A0AA94HQ90</accession>
<dbReference type="NCBIfam" id="NF003807">
    <property type="entry name" value="PRK05395.1-4"/>
    <property type="match status" value="1"/>
</dbReference>
<gene>
    <name evidence="7" type="primary">aroQ</name>
    <name evidence="11" type="ORF">SAMN02910291_00160</name>
</gene>
<dbReference type="PANTHER" id="PTHR21272:SF3">
    <property type="entry name" value="CATABOLIC 3-DEHYDROQUINASE"/>
    <property type="match status" value="1"/>
</dbReference>
<dbReference type="PIRSF" id="PIRSF001399">
    <property type="entry name" value="DHquinase_II"/>
    <property type="match status" value="1"/>
</dbReference>
<dbReference type="EC" id="4.2.1.10" evidence="5 7"/>
<evidence type="ECO:0000313" key="12">
    <source>
        <dbReference type="Proteomes" id="UP000182680"/>
    </source>
</evidence>
<evidence type="ECO:0000256" key="5">
    <source>
        <dbReference type="ARBA" id="ARBA00012060"/>
    </source>
</evidence>
<keyword evidence="7" id="KW-0028">Amino-acid biosynthesis</keyword>
<evidence type="ECO:0000256" key="3">
    <source>
        <dbReference type="ARBA" id="ARBA00011037"/>
    </source>
</evidence>
<comment type="catalytic activity">
    <reaction evidence="1 7">
        <text>3-dehydroquinate = 3-dehydroshikimate + H2O</text>
        <dbReference type="Rhea" id="RHEA:21096"/>
        <dbReference type="ChEBI" id="CHEBI:15377"/>
        <dbReference type="ChEBI" id="CHEBI:16630"/>
        <dbReference type="ChEBI" id="CHEBI:32364"/>
        <dbReference type="EC" id="4.2.1.10"/>
    </reaction>
</comment>
<dbReference type="HAMAP" id="MF_00169">
    <property type="entry name" value="AroQ"/>
    <property type="match status" value="1"/>
</dbReference>
<dbReference type="GO" id="GO:0019631">
    <property type="term" value="P:quinate catabolic process"/>
    <property type="evidence" value="ECO:0007669"/>
    <property type="project" value="TreeGrafter"/>
</dbReference>
<feature type="binding site" evidence="7 9">
    <location>
        <position position="80"/>
    </location>
    <ligand>
        <name>substrate</name>
    </ligand>
</feature>
<dbReference type="NCBIfam" id="NF003805">
    <property type="entry name" value="PRK05395.1-2"/>
    <property type="match status" value="1"/>
</dbReference>
<protein>
    <recommendedName>
        <fullName evidence="5 7">3-dehydroquinate dehydratase</fullName>
        <shortName evidence="7">3-dehydroquinase</shortName>
        <ecNumber evidence="5 7">4.2.1.10</ecNumber>
    </recommendedName>
    <alternativeName>
        <fullName evidence="7">Type II DHQase</fullName>
    </alternativeName>
</protein>
<feature type="binding site" evidence="7 9">
    <location>
        <begin position="101"/>
        <end position="102"/>
    </location>
    <ligand>
        <name>substrate</name>
    </ligand>
</feature>
<evidence type="ECO:0000256" key="7">
    <source>
        <dbReference type="HAMAP-Rule" id="MF_00169"/>
    </source>
</evidence>
<name>A0AA94HQ90_DESDE</name>
<feature type="active site" description="Proton donor" evidence="7 8">
    <location>
        <position position="100"/>
    </location>
</feature>
<evidence type="ECO:0000256" key="10">
    <source>
        <dbReference type="PIRSR" id="PIRSR001399-3"/>
    </source>
</evidence>
<proteinExistence type="inferred from homology"/>